<gene>
    <name evidence="9" type="primary">flgC</name>
    <name evidence="9" type="ORF">AN477_07025</name>
</gene>
<evidence type="ECO:0000256" key="3">
    <source>
        <dbReference type="ARBA" id="ARBA00017941"/>
    </source>
</evidence>
<name>A0A0P9CXJ2_9BACL</name>
<evidence type="ECO:0000256" key="5">
    <source>
        <dbReference type="ARBA" id="ARBA00025933"/>
    </source>
</evidence>
<dbReference type="PROSITE" id="PS00588">
    <property type="entry name" value="FLAGELLA_BB_ROD"/>
    <property type="match status" value="1"/>
</dbReference>
<accession>A0A0P9CXJ2</accession>
<evidence type="ECO:0000259" key="8">
    <source>
        <dbReference type="Pfam" id="PF06429"/>
    </source>
</evidence>
<feature type="domain" description="Flagellar basal-body/hook protein C-terminal" evidence="8">
    <location>
        <begin position="101"/>
        <end position="143"/>
    </location>
</feature>
<dbReference type="STRING" id="471514.AN477_07025"/>
<dbReference type="InterPro" id="IPR019776">
    <property type="entry name" value="Flagellar_basal_body_rod_CS"/>
</dbReference>
<dbReference type="InterPro" id="IPR006299">
    <property type="entry name" value="FlgC"/>
</dbReference>
<comment type="caution">
    <text evidence="9">The sequence shown here is derived from an EMBL/GenBank/DDBJ whole genome shotgun (WGS) entry which is preliminary data.</text>
</comment>
<keyword evidence="9" id="KW-0282">Flagellum</keyword>
<dbReference type="EMBL" id="LJCO01000033">
    <property type="protein sequence ID" value="KPV44476.1"/>
    <property type="molecule type" value="Genomic_DNA"/>
</dbReference>
<dbReference type="Proteomes" id="UP000050482">
    <property type="component" value="Unassembled WGS sequence"/>
</dbReference>
<dbReference type="NCBIfam" id="TIGR01395">
    <property type="entry name" value="FlgC"/>
    <property type="match status" value="1"/>
</dbReference>
<evidence type="ECO:0000256" key="2">
    <source>
        <dbReference type="ARBA" id="ARBA00009677"/>
    </source>
</evidence>
<feature type="domain" description="Flagellar basal body rod protein N-terminal" evidence="7">
    <location>
        <begin position="9"/>
        <end position="35"/>
    </location>
</feature>
<evidence type="ECO:0000313" key="10">
    <source>
        <dbReference type="Proteomes" id="UP000050482"/>
    </source>
</evidence>
<sequence length="147" mass="15596">MSVIDPMAISASGLTFNQLRMDVIANNVANANTTRTPEGGPYRREVVVAQPLQQSSFGNLLGQYMGSAGNQIGSGVQAVQIAQDPSPFPKVYDPSSPDAVNGYVQMPNVNIQTEMTDMVDAINAYRANSTAFDASKQLDIAAITLGK</sequence>
<comment type="subunit">
    <text evidence="5 6">The basal body constitutes a major portion of the flagellar organelle and consists of four rings (L,P,S, and M) mounted on a central rod. The rod consists of about 26 subunits of FlgG in the distal portion, and FlgB, FlgC and FlgF are thought to build up the proximal portion of the rod with about 6 subunits each.</text>
</comment>
<dbReference type="AlphaFoldDB" id="A0A0P9CXJ2"/>
<keyword evidence="10" id="KW-1185">Reference proteome</keyword>
<comment type="subcellular location">
    <subcellularLocation>
        <location evidence="1 6">Bacterial flagellum basal body</location>
    </subcellularLocation>
</comment>
<evidence type="ECO:0000256" key="4">
    <source>
        <dbReference type="ARBA" id="ARBA00023143"/>
    </source>
</evidence>
<dbReference type="Pfam" id="PF00460">
    <property type="entry name" value="Flg_bb_rod"/>
    <property type="match status" value="1"/>
</dbReference>
<dbReference type="PANTHER" id="PTHR30435:SF2">
    <property type="entry name" value="FLAGELLAR BASAL-BODY ROD PROTEIN FLGC"/>
    <property type="match status" value="1"/>
</dbReference>
<evidence type="ECO:0000256" key="1">
    <source>
        <dbReference type="ARBA" id="ARBA00004117"/>
    </source>
</evidence>
<reference evidence="9 10" key="1">
    <citation type="submission" date="2015-09" db="EMBL/GenBank/DDBJ databases">
        <title>Draft genome sequence of Alicyclobacillus ferrooxydans DSM 22381.</title>
        <authorList>
            <person name="Hemp J."/>
        </authorList>
    </citation>
    <scope>NUCLEOTIDE SEQUENCE [LARGE SCALE GENOMIC DNA]</scope>
    <source>
        <strain evidence="9 10">TC-34</strain>
    </source>
</reference>
<keyword evidence="4 6" id="KW-0975">Bacterial flagellum</keyword>
<dbReference type="PANTHER" id="PTHR30435">
    <property type="entry name" value="FLAGELLAR PROTEIN"/>
    <property type="match status" value="1"/>
</dbReference>
<evidence type="ECO:0000256" key="6">
    <source>
        <dbReference type="RuleBase" id="RU362062"/>
    </source>
</evidence>
<protein>
    <recommendedName>
        <fullName evidence="3 6">Flagellar basal-body rod protein FlgC</fullName>
    </recommendedName>
</protein>
<comment type="similarity">
    <text evidence="2">Belongs to the flagella basal body rod proteins family.</text>
</comment>
<dbReference type="PATRIC" id="fig|471514.4.peg.3646"/>
<dbReference type="GO" id="GO:0071978">
    <property type="term" value="P:bacterial-type flagellum-dependent swarming motility"/>
    <property type="evidence" value="ECO:0007669"/>
    <property type="project" value="TreeGrafter"/>
</dbReference>
<evidence type="ECO:0000313" key="9">
    <source>
        <dbReference type="EMBL" id="KPV44476.1"/>
    </source>
</evidence>
<dbReference type="InterPro" id="IPR010930">
    <property type="entry name" value="Flg_bb/hook_C_dom"/>
</dbReference>
<evidence type="ECO:0000259" key="7">
    <source>
        <dbReference type="Pfam" id="PF00460"/>
    </source>
</evidence>
<organism evidence="9 10">
    <name type="scientific">Alicyclobacillus ferrooxydans</name>
    <dbReference type="NCBI Taxonomy" id="471514"/>
    <lineage>
        <taxon>Bacteria</taxon>
        <taxon>Bacillati</taxon>
        <taxon>Bacillota</taxon>
        <taxon>Bacilli</taxon>
        <taxon>Bacillales</taxon>
        <taxon>Alicyclobacillaceae</taxon>
        <taxon>Alicyclobacillus</taxon>
    </lineage>
</organism>
<dbReference type="Pfam" id="PF06429">
    <property type="entry name" value="Flg_bbr_C"/>
    <property type="match status" value="1"/>
</dbReference>
<dbReference type="GO" id="GO:0030694">
    <property type="term" value="C:bacterial-type flagellum basal body, rod"/>
    <property type="evidence" value="ECO:0007669"/>
    <property type="project" value="UniProtKB-UniRule"/>
</dbReference>
<dbReference type="InterPro" id="IPR001444">
    <property type="entry name" value="Flag_bb_rod_N"/>
</dbReference>
<keyword evidence="9" id="KW-0966">Cell projection</keyword>
<proteinExistence type="inferred from homology"/>
<keyword evidence="9" id="KW-0969">Cilium</keyword>